<comment type="caution">
    <text evidence="2">The sequence shown here is derived from an EMBL/GenBank/DDBJ whole genome shotgun (WGS) entry which is preliminary data.</text>
</comment>
<feature type="transmembrane region" description="Helical" evidence="1">
    <location>
        <begin position="68"/>
        <end position="88"/>
    </location>
</feature>
<organism evidence="2 3">
    <name type="scientific">Lentibacillus cibarius</name>
    <dbReference type="NCBI Taxonomy" id="2583219"/>
    <lineage>
        <taxon>Bacteria</taxon>
        <taxon>Bacillati</taxon>
        <taxon>Bacillota</taxon>
        <taxon>Bacilli</taxon>
        <taxon>Bacillales</taxon>
        <taxon>Bacillaceae</taxon>
        <taxon>Lentibacillus</taxon>
    </lineage>
</organism>
<feature type="transmembrane region" description="Helical" evidence="1">
    <location>
        <begin position="6"/>
        <end position="23"/>
    </location>
</feature>
<proteinExistence type="predicted"/>
<dbReference type="Proteomes" id="UP000319280">
    <property type="component" value="Unassembled WGS sequence"/>
</dbReference>
<dbReference type="AlphaFoldDB" id="A0A549YIK2"/>
<keyword evidence="1" id="KW-0472">Membrane</keyword>
<sequence length="94" mass="10510">MFFGLLAIAVTLIIITLISLPKSGDERKNLIKMKAQSYTFTVVIGYVLIEFGRNIYTTTWGNGSYEGMNPFVFLVAISVIYLISLVFTKKKYGG</sequence>
<evidence type="ECO:0008006" key="4">
    <source>
        <dbReference type="Google" id="ProtNLM"/>
    </source>
</evidence>
<feature type="transmembrane region" description="Helical" evidence="1">
    <location>
        <begin position="35"/>
        <end position="56"/>
    </location>
</feature>
<evidence type="ECO:0000313" key="2">
    <source>
        <dbReference type="EMBL" id="TRM11717.1"/>
    </source>
</evidence>
<evidence type="ECO:0000313" key="3">
    <source>
        <dbReference type="Proteomes" id="UP000319280"/>
    </source>
</evidence>
<reference evidence="2 3" key="1">
    <citation type="submission" date="2019-07" db="EMBL/GenBank/DDBJ databases">
        <title>Genomic analysis of Lentibacillus sp. NKC851-2.</title>
        <authorList>
            <person name="Oh Y.J."/>
        </authorList>
    </citation>
    <scope>NUCLEOTIDE SEQUENCE [LARGE SCALE GENOMIC DNA]</scope>
    <source>
        <strain evidence="2 3">NKC851-2</strain>
    </source>
</reference>
<keyword evidence="1" id="KW-1133">Transmembrane helix</keyword>
<keyword evidence="3" id="KW-1185">Reference proteome</keyword>
<accession>A0A549YIK2</accession>
<dbReference type="EMBL" id="VJMZ01000001">
    <property type="protein sequence ID" value="TRM11717.1"/>
    <property type="molecule type" value="Genomic_DNA"/>
</dbReference>
<evidence type="ECO:0000256" key="1">
    <source>
        <dbReference type="SAM" id="Phobius"/>
    </source>
</evidence>
<protein>
    <recommendedName>
        <fullName evidence="4">DUF2178 domain-containing protein</fullName>
    </recommendedName>
</protein>
<keyword evidence="1" id="KW-0812">Transmembrane</keyword>
<gene>
    <name evidence="2" type="ORF">FH966_08490</name>
</gene>
<name>A0A549YIK2_9BACI</name>